<dbReference type="AlphaFoldDB" id="A0A2W5NNP7"/>
<reference evidence="1 2" key="1">
    <citation type="submission" date="2017-08" db="EMBL/GenBank/DDBJ databases">
        <title>Infants hospitalized years apart are colonized by the same room-sourced microbial strains.</title>
        <authorList>
            <person name="Brooks B."/>
            <person name="Olm M.R."/>
            <person name="Firek B.A."/>
            <person name="Baker R."/>
            <person name="Thomas B.C."/>
            <person name="Morowitz M.J."/>
            <person name="Banfield J.F."/>
        </authorList>
    </citation>
    <scope>NUCLEOTIDE SEQUENCE [LARGE SCALE GENOMIC DNA]</scope>
    <source>
        <strain evidence="1">S2_005_002_R2_33</strain>
    </source>
</reference>
<dbReference type="Pfam" id="PF01904">
    <property type="entry name" value="DUF72"/>
    <property type="match status" value="1"/>
</dbReference>
<dbReference type="Gene3D" id="3.20.20.410">
    <property type="entry name" value="Protein of unknown function UPF0759"/>
    <property type="match status" value="1"/>
</dbReference>
<name>A0A2W5NNP7_9SPHN</name>
<evidence type="ECO:0000313" key="1">
    <source>
        <dbReference type="EMBL" id="PZQ54574.1"/>
    </source>
</evidence>
<proteinExistence type="predicted"/>
<comment type="caution">
    <text evidence="1">The sequence shown here is derived from an EMBL/GenBank/DDBJ whole genome shotgun (WGS) entry which is preliminary data.</text>
</comment>
<dbReference type="EMBL" id="QFPX01000008">
    <property type="protein sequence ID" value="PZQ54574.1"/>
    <property type="molecule type" value="Genomic_DNA"/>
</dbReference>
<gene>
    <name evidence="1" type="ORF">DI555_11045</name>
</gene>
<organism evidence="1 2">
    <name type="scientific">Novosphingobium pentaromativorans</name>
    <dbReference type="NCBI Taxonomy" id="205844"/>
    <lineage>
        <taxon>Bacteria</taxon>
        <taxon>Pseudomonadati</taxon>
        <taxon>Pseudomonadota</taxon>
        <taxon>Alphaproteobacteria</taxon>
        <taxon>Sphingomonadales</taxon>
        <taxon>Sphingomonadaceae</taxon>
        <taxon>Novosphingobium</taxon>
    </lineage>
</organism>
<sequence>MSGKAPGEIHVGIGGWSYDPWRETFYPKGVSKARELEYVGQHLTGTEINATFYGRQKPASFAKWRDMVPDGFKFALKGSRYCTNRKNLAEAGESVTNFVEQGIVELGDRLGPINWQLAATKKFDPDEIAQFLALLPERQDGLPLRHAIEPRHESFRDPAFVDLVRKAGVAVVLADSPKYPAFEEAAEAGPFVYARLQNARGEIEQGYPDAELGHWAARARARSKSGRDVNLFFINGAKERAPAAAMALIGKL</sequence>
<dbReference type="SUPFAM" id="SSF117396">
    <property type="entry name" value="TM1631-like"/>
    <property type="match status" value="1"/>
</dbReference>
<accession>A0A2W5NNP7</accession>
<protein>
    <submittedName>
        <fullName evidence="1">DUF72 domain-containing protein</fullName>
    </submittedName>
</protein>
<dbReference type="PANTHER" id="PTHR30348">
    <property type="entry name" value="UNCHARACTERIZED PROTEIN YECE"/>
    <property type="match status" value="1"/>
</dbReference>
<dbReference type="Proteomes" id="UP000249082">
    <property type="component" value="Unassembled WGS sequence"/>
</dbReference>
<dbReference type="InterPro" id="IPR036520">
    <property type="entry name" value="UPF0759_sf"/>
</dbReference>
<dbReference type="PANTHER" id="PTHR30348:SF4">
    <property type="entry name" value="DUF72 DOMAIN-CONTAINING PROTEIN"/>
    <property type="match status" value="1"/>
</dbReference>
<evidence type="ECO:0000313" key="2">
    <source>
        <dbReference type="Proteomes" id="UP000249082"/>
    </source>
</evidence>
<dbReference type="InterPro" id="IPR002763">
    <property type="entry name" value="DUF72"/>
</dbReference>